<evidence type="ECO:0000313" key="3">
    <source>
        <dbReference type="Proteomes" id="UP001177212"/>
    </source>
</evidence>
<keyword evidence="1" id="KW-1133">Transmembrane helix</keyword>
<keyword evidence="1" id="KW-0812">Transmembrane</keyword>
<proteinExistence type="predicted"/>
<feature type="transmembrane region" description="Helical" evidence="1">
    <location>
        <begin position="86"/>
        <end position="108"/>
    </location>
</feature>
<reference evidence="2" key="1">
    <citation type="submission" date="2023-07" db="EMBL/GenBank/DDBJ databases">
        <title>Genome content predicts the carbon catabolic preferences of heterotrophic bacteria.</title>
        <authorList>
            <person name="Gralka M."/>
        </authorList>
    </citation>
    <scope>NUCLEOTIDE SEQUENCE</scope>
    <source>
        <strain evidence="2">4G09</strain>
    </source>
</reference>
<comment type="caution">
    <text evidence="2">The sequence shown here is derived from an EMBL/GenBank/DDBJ whole genome shotgun (WGS) entry which is preliminary data.</text>
</comment>
<organism evidence="2 3">
    <name type="scientific">Pseudoalteromonas marina</name>
    <dbReference type="NCBI Taxonomy" id="267375"/>
    <lineage>
        <taxon>Bacteria</taxon>
        <taxon>Pseudomonadati</taxon>
        <taxon>Pseudomonadota</taxon>
        <taxon>Gammaproteobacteria</taxon>
        <taxon>Alteromonadales</taxon>
        <taxon>Pseudoalteromonadaceae</taxon>
        <taxon>Pseudoalteromonas</taxon>
    </lineage>
</organism>
<keyword evidence="1" id="KW-0472">Membrane</keyword>
<dbReference type="RefSeq" id="WP_305471688.1">
    <property type="nucleotide sequence ID" value="NZ_JAUYVT010000004.1"/>
</dbReference>
<dbReference type="Proteomes" id="UP001177212">
    <property type="component" value="Unassembled WGS sequence"/>
</dbReference>
<keyword evidence="3" id="KW-1185">Reference proteome</keyword>
<name>A0ABT9FD63_9GAMM</name>
<evidence type="ECO:0000313" key="2">
    <source>
        <dbReference type="EMBL" id="MDP2564411.1"/>
    </source>
</evidence>
<evidence type="ECO:0000256" key="1">
    <source>
        <dbReference type="SAM" id="Phobius"/>
    </source>
</evidence>
<dbReference type="EMBL" id="JAUYVT010000004">
    <property type="protein sequence ID" value="MDP2564411.1"/>
    <property type="molecule type" value="Genomic_DNA"/>
</dbReference>
<gene>
    <name evidence="2" type="ORF">Q8W34_07175</name>
</gene>
<sequence>MNYASSKKLGFTSMEAGVPSERLNGLQGEGFDPSVETPITDEVIKHAKRLQFVLKYSSSPLAFLVVLIIFALMVLALFFPSVNLNLAGGTLTFFHLLIALPFLLFEVVKMSWFRYLKVNAVSRLAYNGYQYKGSWYVVSFITGHVYSLNFLINKDNCC</sequence>
<protein>
    <submittedName>
        <fullName evidence="2">Uncharacterized protein</fullName>
    </submittedName>
</protein>
<accession>A0ABT9FD63</accession>
<feature type="transmembrane region" description="Helical" evidence="1">
    <location>
        <begin position="61"/>
        <end position="80"/>
    </location>
</feature>